<sequence>MSERCTGEADIVFLVHSSNSLGNSGFRQELNFVQQLIVGFDISPDLVRVGLVTFSSSSELRFPLNRYQDVQGLLKAVKAVPFKKGNTATHMAFLRTRAQVFQRGSGDRQNVTNVIVLLTGEQSRFPDRTLTGARQLKNDGAIIYTVGIGDKLDKQELSAIASDKDTLFTVDSSSQLLELRNKLLAAICTSKETPGLSLAIPGQATVGPGTTTAYV</sequence>
<dbReference type="PROSITE" id="PS50234">
    <property type="entry name" value="VWFA"/>
    <property type="match status" value="1"/>
</dbReference>
<dbReference type="Gene3D" id="3.40.50.410">
    <property type="entry name" value="von Willebrand factor, type A domain"/>
    <property type="match status" value="1"/>
</dbReference>
<proteinExistence type="predicted"/>
<dbReference type="Pfam" id="PF00092">
    <property type="entry name" value="VWA"/>
    <property type="match status" value="1"/>
</dbReference>
<reference evidence="3" key="1">
    <citation type="submission" date="2025-08" db="UniProtKB">
        <authorList>
            <consortium name="RefSeq"/>
        </authorList>
    </citation>
    <scope>IDENTIFICATION</scope>
    <source>
        <tissue evidence="3">Gonads</tissue>
    </source>
</reference>
<dbReference type="GeneID" id="106153558"/>
<gene>
    <name evidence="3" type="primary">LOC106153558</name>
</gene>
<evidence type="ECO:0000313" key="3">
    <source>
        <dbReference type="RefSeq" id="XP_023931444.1"/>
    </source>
</evidence>
<dbReference type="AlphaFoldDB" id="A0A2R2MMM3"/>
<dbReference type="PANTHER" id="PTHR24020:SF84">
    <property type="entry name" value="VWFA DOMAIN-CONTAINING PROTEIN"/>
    <property type="match status" value="1"/>
</dbReference>
<dbReference type="KEGG" id="lak:106153558"/>
<dbReference type="InterPro" id="IPR036465">
    <property type="entry name" value="vWFA_dom_sf"/>
</dbReference>
<dbReference type="SUPFAM" id="SSF53300">
    <property type="entry name" value="vWA-like"/>
    <property type="match status" value="1"/>
</dbReference>
<protein>
    <submittedName>
        <fullName evidence="3">Collagen alpha-1(XII) chain-like</fullName>
    </submittedName>
</protein>
<dbReference type="InParanoid" id="A0A2R2MMM3"/>
<evidence type="ECO:0000259" key="1">
    <source>
        <dbReference type="PROSITE" id="PS50234"/>
    </source>
</evidence>
<dbReference type="STRING" id="7574.A0A2R2MMM3"/>
<dbReference type="PRINTS" id="PR00453">
    <property type="entry name" value="VWFADOMAIN"/>
</dbReference>
<name>A0A2R2MMM3_LINAN</name>
<dbReference type="InterPro" id="IPR050525">
    <property type="entry name" value="ECM_Assembly_Org"/>
</dbReference>
<accession>A0A2R2MMM3</accession>
<keyword evidence="2" id="KW-1185">Reference proteome</keyword>
<dbReference type="PANTHER" id="PTHR24020">
    <property type="entry name" value="COLLAGEN ALPHA"/>
    <property type="match status" value="1"/>
</dbReference>
<dbReference type="OrthoDB" id="6132182at2759"/>
<dbReference type="SMART" id="SM00327">
    <property type="entry name" value="VWA"/>
    <property type="match status" value="1"/>
</dbReference>
<dbReference type="Proteomes" id="UP000085678">
    <property type="component" value="Unplaced"/>
</dbReference>
<evidence type="ECO:0000313" key="2">
    <source>
        <dbReference type="Proteomes" id="UP000085678"/>
    </source>
</evidence>
<dbReference type="InterPro" id="IPR002035">
    <property type="entry name" value="VWF_A"/>
</dbReference>
<organism evidence="2 3">
    <name type="scientific">Lingula anatina</name>
    <name type="common">Brachiopod</name>
    <name type="synonym">Lingula unguis</name>
    <dbReference type="NCBI Taxonomy" id="7574"/>
    <lineage>
        <taxon>Eukaryota</taxon>
        <taxon>Metazoa</taxon>
        <taxon>Spiralia</taxon>
        <taxon>Lophotrochozoa</taxon>
        <taxon>Brachiopoda</taxon>
        <taxon>Linguliformea</taxon>
        <taxon>Lingulata</taxon>
        <taxon>Lingulida</taxon>
        <taxon>Linguloidea</taxon>
        <taxon>Lingulidae</taxon>
        <taxon>Lingula</taxon>
    </lineage>
</organism>
<feature type="domain" description="VWFA" evidence="1">
    <location>
        <begin position="10"/>
        <end position="183"/>
    </location>
</feature>
<dbReference type="RefSeq" id="XP_023931444.1">
    <property type="nucleotide sequence ID" value="XM_024075676.1"/>
</dbReference>